<evidence type="ECO:0000313" key="4">
    <source>
        <dbReference type="Proteomes" id="UP001168613"/>
    </source>
</evidence>
<protein>
    <submittedName>
        <fullName evidence="3">Tripartite tricarboxylate transporter substrate binding protein</fullName>
    </submittedName>
</protein>
<dbReference type="PIRSF" id="PIRSF017082">
    <property type="entry name" value="YflP"/>
    <property type="match status" value="1"/>
</dbReference>
<feature type="signal peptide" evidence="2">
    <location>
        <begin position="1"/>
        <end position="23"/>
    </location>
</feature>
<dbReference type="SUPFAM" id="SSF53850">
    <property type="entry name" value="Periplasmic binding protein-like II"/>
    <property type="match status" value="1"/>
</dbReference>
<dbReference type="Proteomes" id="UP001168613">
    <property type="component" value="Unassembled WGS sequence"/>
</dbReference>
<gene>
    <name evidence="3" type="ORF">LMS43_09060</name>
</gene>
<organism evidence="3 4">
    <name type="scientific">Alcaligenes endophyticus</name>
    <dbReference type="NCBI Taxonomy" id="1929088"/>
    <lineage>
        <taxon>Bacteria</taxon>
        <taxon>Pseudomonadati</taxon>
        <taxon>Pseudomonadota</taxon>
        <taxon>Betaproteobacteria</taxon>
        <taxon>Burkholderiales</taxon>
        <taxon>Alcaligenaceae</taxon>
        <taxon>Alcaligenes</taxon>
    </lineage>
</organism>
<proteinExistence type="inferred from homology"/>
<dbReference type="InterPro" id="IPR042100">
    <property type="entry name" value="Bug_dom1"/>
</dbReference>
<dbReference type="Gene3D" id="3.40.190.10">
    <property type="entry name" value="Periplasmic binding protein-like II"/>
    <property type="match status" value="1"/>
</dbReference>
<evidence type="ECO:0000256" key="1">
    <source>
        <dbReference type="ARBA" id="ARBA00006987"/>
    </source>
</evidence>
<sequence>MLNKPTLLATALCGVMTFGSSWASSFPSEPIRINVPFAPGGGTDFLSRSIANKMAEQTGWTIIVENRPGAAGTIAMSHVARSTPSGHELIIGQLDTLAIAPAIYPNVTWDPIKNFEPIGLMATTPLLIVSNATGPYQNLPDALAAAKAQPEKIDYASPGVGSISHLAVALLEQESGTKMQHIPYKGAGPAMTDLLGNRVSLYAASIAAAMPQVQSKNVTPLAVTGAQRSAALPDTPTVAELGYPNVNIDVWYGLFAPSGVDAEKLETLHQALNNALNDPEIVKLLGAQGLMVKPDSRDALRTIVETDVARWPAIVQQADVSH</sequence>
<dbReference type="Pfam" id="PF03401">
    <property type="entry name" value="TctC"/>
    <property type="match status" value="1"/>
</dbReference>
<evidence type="ECO:0000313" key="3">
    <source>
        <dbReference type="EMBL" id="MDN4121436.1"/>
    </source>
</evidence>
<dbReference type="Gene3D" id="3.40.190.150">
    <property type="entry name" value="Bordetella uptake gene, domain 1"/>
    <property type="match status" value="1"/>
</dbReference>
<dbReference type="CDD" id="cd07012">
    <property type="entry name" value="PBP2_Bug_TTT"/>
    <property type="match status" value="1"/>
</dbReference>
<accession>A0ABT8EJH2</accession>
<comment type="similarity">
    <text evidence="1">Belongs to the UPF0065 (bug) family.</text>
</comment>
<dbReference type="PANTHER" id="PTHR42928:SF5">
    <property type="entry name" value="BLR1237 PROTEIN"/>
    <property type="match status" value="1"/>
</dbReference>
<keyword evidence="2" id="KW-0732">Signal</keyword>
<dbReference type="RefSeq" id="WP_266124116.1">
    <property type="nucleotide sequence ID" value="NZ_JAJHNU010000002.1"/>
</dbReference>
<evidence type="ECO:0000256" key="2">
    <source>
        <dbReference type="SAM" id="SignalP"/>
    </source>
</evidence>
<keyword evidence="4" id="KW-1185">Reference proteome</keyword>
<dbReference type="InterPro" id="IPR005064">
    <property type="entry name" value="BUG"/>
</dbReference>
<name>A0ABT8EJH2_9BURK</name>
<feature type="chain" id="PRO_5047177976" evidence="2">
    <location>
        <begin position="24"/>
        <end position="322"/>
    </location>
</feature>
<reference evidence="3" key="1">
    <citation type="submission" date="2021-11" db="EMBL/GenBank/DDBJ databases">
        <title>Draft genome sequence of Alcaligenes endophyticus type strain CCUG 75668T.</title>
        <authorList>
            <person name="Salva-Serra F."/>
            <person name="Duran R.E."/>
            <person name="Seeger M."/>
            <person name="Moore E.R.B."/>
            <person name="Jaen-Luchoro D."/>
        </authorList>
    </citation>
    <scope>NUCLEOTIDE SEQUENCE</scope>
    <source>
        <strain evidence="3">CCUG 75668</strain>
    </source>
</reference>
<dbReference type="EMBL" id="JAJHNU010000002">
    <property type="protein sequence ID" value="MDN4121436.1"/>
    <property type="molecule type" value="Genomic_DNA"/>
</dbReference>
<dbReference type="PANTHER" id="PTHR42928">
    <property type="entry name" value="TRICARBOXYLATE-BINDING PROTEIN"/>
    <property type="match status" value="1"/>
</dbReference>
<comment type="caution">
    <text evidence="3">The sequence shown here is derived from an EMBL/GenBank/DDBJ whole genome shotgun (WGS) entry which is preliminary data.</text>
</comment>